<sequence length="94" mass="10353">MIEIVLWLIAFAAIVFFCYSRWESSVSRGVDKMLPAVMKSHGDNRLVWSLALGVLGATTLVRPVDILLTVILIGIVALVGKKLAGWAMDRANFH</sequence>
<evidence type="ECO:0000313" key="3">
    <source>
        <dbReference type="Proteomes" id="UP000814385"/>
    </source>
</evidence>
<proteinExistence type="predicted"/>
<dbReference type="RefSeq" id="WP_238976520.1">
    <property type="nucleotide sequence ID" value="NZ_JABFUC010000004.1"/>
</dbReference>
<feature type="transmembrane region" description="Helical" evidence="1">
    <location>
        <begin position="66"/>
        <end position="84"/>
    </location>
</feature>
<dbReference type="Proteomes" id="UP000814385">
    <property type="component" value="Unassembled WGS sequence"/>
</dbReference>
<organism evidence="2 3">
    <name type="scientific">Billgrantia campisalis</name>
    <dbReference type="NCBI Taxonomy" id="74661"/>
    <lineage>
        <taxon>Bacteria</taxon>
        <taxon>Pseudomonadati</taxon>
        <taxon>Pseudomonadota</taxon>
        <taxon>Gammaproteobacteria</taxon>
        <taxon>Oceanospirillales</taxon>
        <taxon>Halomonadaceae</taxon>
        <taxon>Billgrantia</taxon>
    </lineage>
</organism>
<dbReference type="EMBL" id="JABFUC010000004">
    <property type="protein sequence ID" value="MCG6657383.1"/>
    <property type="molecule type" value="Genomic_DNA"/>
</dbReference>
<name>A0ABS9P6J6_9GAMM</name>
<gene>
    <name evidence="2" type="ORF">HOP52_06335</name>
</gene>
<reference evidence="2 3" key="1">
    <citation type="submission" date="2020-05" db="EMBL/GenBank/DDBJ databases">
        <title>Comparative genomic analysis of denitrifying bacteria from Halomonas genus.</title>
        <authorList>
            <person name="Wang L."/>
            <person name="Shao Z."/>
        </authorList>
    </citation>
    <scope>NUCLEOTIDE SEQUENCE [LARGE SCALE GENOMIC DNA]</scope>
    <source>
        <strain evidence="2 3">A4</strain>
    </source>
</reference>
<keyword evidence="1" id="KW-0812">Transmembrane</keyword>
<protein>
    <submittedName>
        <fullName evidence="2">Uncharacterized protein</fullName>
    </submittedName>
</protein>
<keyword evidence="1" id="KW-1133">Transmembrane helix</keyword>
<evidence type="ECO:0000256" key="1">
    <source>
        <dbReference type="SAM" id="Phobius"/>
    </source>
</evidence>
<feature type="transmembrane region" description="Helical" evidence="1">
    <location>
        <begin position="43"/>
        <end position="60"/>
    </location>
</feature>
<feature type="transmembrane region" description="Helical" evidence="1">
    <location>
        <begin position="6"/>
        <end position="22"/>
    </location>
</feature>
<evidence type="ECO:0000313" key="2">
    <source>
        <dbReference type="EMBL" id="MCG6657383.1"/>
    </source>
</evidence>
<accession>A0ABS9P6J6</accession>
<comment type="caution">
    <text evidence="2">The sequence shown here is derived from an EMBL/GenBank/DDBJ whole genome shotgun (WGS) entry which is preliminary data.</text>
</comment>
<keyword evidence="1" id="KW-0472">Membrane</keyword>
<keyword evidence="3" id="KW-1185">Reference proteome</keyword>